<dbReference type="SUPFAM" id="SSF81301">
    <property type="entry name" value="Nucleotidyltransferase"/>
    <property type="match status" value="2"/>
</dbReference>
<comment type="caution">
    <text evidence="1">The sequence shown here is derived from an EMBL/GenBank/DDBJ whole genome shotgun (WGS) entry which is preliminary data.</text>
</comment>
<dbReference type="Gene3D" id="1.20.120.330">
    <property type="entry name" value="Nucleotidyltransferases domain 2"/>
    <property type="match status" value="1"/>
</dbReference>
<evidence type="ECO:0000313" key="2">
    <source>
        <dbReference type="Proteomes" id="UP000051315"/>
    </source>
</evidence>
<name>A0A0R1VZ46_9LACO</name>
<dbReference type="Proteomes" id="UP000051315">
    <property type="component" value="Unassembled WGS sequence"/>
</dbReference>
<keyword evidence="2" id="KW-1185">Reference proteome</keyword>
<organism evidence="1 2">
    <name type="scientific">Lapidilactobacillus concavus DSM 17758</name>
    <dbReference type="NCBI Taxonomy" id="1423735"/>
    <lineage>
        <taxon>Bacteria</taxon>
        <taxon>Bacillati</taxon>
        <taxon>Bacillota</taxon>
        <taxon>Bacilli</taxon>
        <taxon>Lactobacillales</taxon>
        <taxon>Lactobacillaceae</taxon>
        <taxon>Lapidilactobacillus</taxon>
    </lineage>
</organism>
<dbReference type="OrthoDB" id="9776406at2"/>
<protein>
    <recommendedName>
        <fullName evidence="3">Polymerase nucleotidyl transferase domain-containing protein</fullName>
    </recommendedName>
</protein>
<sequence length="429" mass="49925">MKQDQTMIQLQRFFNQNNDIRVFGMNGSRTNSHIADDQFKDYDVVFFTDRVSKYQHDPQFLHQFGAPILITTPGHDGLTPPEPTDVAGRFVYLVLYQSGLRIDWQFRPLAQLDDYLSEDTLTRIIGDKDNRIHRAVNPSDRQYWLARPTAQQLENSVKEFWWQFCDTLKATIRNEHLLAQNYLNLTRDELIRLLTWSVAGTHGFDRSYGKSCHQIVKYLEPKTQRRLWQSFDTSSVRNCYAALKAMSILETRFTQQVAQQLHVDSKPLVGLSQVPIIFLKRKHEEQLALYFDRDQANLLDQLSDELTTWAQNEPKIQALIVVGFYARHEQRPGSDLDLVVVTSDRQNLLQHADYTTRFGKVKQTQTEYYGANISIRASYEDNSELEIGLVTPDWLSQPLDDGTKRVLQDGYLVLYDQHNSFKKLNLAQK</sequence>
<dbReference type="InterPro" id="IPR043519">
    <property type="entry name" value="NT_sf"/>
</dbReference>
<reference evidence="1 2" key="1">
    <citation type="journal article" date="2015" name="Genome Announc.">
        <title>Expanding the biotechnology potential of lactobacilli through comparative genomics of 213 strains and associated genera.</title>
        <authorList>
            <person name="Sun Z."/>
            <person name="Harris H.M."/>
            <person name="McCann A."/>
            <person name="Guo C."/>
            <person name="Argimon S."/>
            <person name="Zhang W."/>
            <person name="Yang X."/>
            <person name="Jeffery I.B."/>
            <person name="Cooney J.C."/>
            <person name="Kagawa T.F."/>
            <person name="Liu W."/>
            <person name="Song Y."/>
            <person name="Salvetti E."/>
            <person name="Wrobel A."/>
            <person name="Rasinkangas P."/>
            <person name="Parkhill J."/>
            <person name="Rea M.C."/>
            <person name="O'Sullivan O."/>
            <person name="Ritari J."/>
            <person name="Douillard F.P."/>
            <person name="Paul Ross R."/>
            <person name="Yang R."/>
            <person name="Briner A.E."/>
            <person name="Felis G.E."/>
            <person name="de Vos W.M."/>
            <person name="Barrangou R."/>
            <person name="Klaenhammer T.R."/>
            <person name="Caufield P.W."/>
            <person name="Cui Y."/>
            <person name="Zhang H."/>
            <person name="O'Toole P.W."/>
        </authorList>
    </citation>
    <scope>NUCLEOTIDE SEQUENCE [LARGE SCALE GENOMIC DNA]</scope>
    <source>
        <strain evidence="1 2">DSM 17758</strain>
    </source>
</reference>
<dbReference type="STRING" id="1423735.FC15_GL001249"/>
<dbReference type="SUPFAM" id="SSF81631">
    <property type="entry name" value="PAP/OAS1 substrate-binding domain"/>
    <property type="match status" value="1"/>
</dbReference>
<dbReference type="AlphaFoldDB" id="A0A0R1VZ46"/>
<dbReference type="InterPro" id="IPR007530">
    <property type="entry name" value="Aminoglycoside_adenylylTfrase"/>
</dbReference>
<dbReference type="CDD" id="cd05403">
    <property type="entry name" value="NT_KNTase_like"/>
    <property type="match status" value="1"/>
</dbReference>
<accession>A0A0R1VZ46</accession>
<dbReference type="RefSeq" id="WP_057823967.1">
    <property type="nucleotide sequence ID" value="NZ_AZFX01000036.1"/>
</dbReference>
<evidence type="ECO:0008006" key="3">
    <source>
        <dbReference type="Google" id="ProtNLM"/>
    </source>
</evidence>
<dbReference type="Pfam" id="PF04439">
    <property type="entry name" value="Adenyl_transf"/>
    <property type="match status" value="1"/>
</dbReference>
<evidence type="ECO:0000313" key="1">
    <source>
        <dbReference type="EMBL" id="KRM10645.1"/>
    </source>
</evidence>
<dbReference type="EMBL" id="AZFX01000036">
    <property type="protein sequence ID" value="KRM10645.1"/>
    <property type="molecule type" value="Genomic_DNA"/>
</dbReference>
<dbReference type="Gene3D" id="3.30.460.10">
    <property type="entry name" value="Beta Polymerase, domain 2"/>
    <property type="match status" value="2"/>
</dbReference>
<gene>
    <name evidence="1" type="ORF">FC15_GL001249</name>
</gene>
<dbReference type="PATRIC" id="fig|1423735.3.peg.1295"/>
<proteinExistence type="predicted"/>